<evidence type="ECO:0000313" key="1">
    <source>
        <dbReference type="EMBL" id="MDQ2102189.1"/>
    </source>
</evidence>
<dbReference type="EMBL" id="JAUJFI010000016">
    <property type="protein sequence ID" value="MDQ2102189.1"/>
    <property type="molecule type" value="Genomic_DNA"/>
</dbReference>
<accession>A0ABU0WGQ5</accession>
<reference evidence="1 2" key="1">
    <citation type="submission" date="2023-06" db="EMBL/GenBank/DDBJ databases">
        <title>Azospirillum isscasensis sp.nov, a bacterium isolated from rhizosphere soil of rice.</title>
        <authorList>
            <person name="Wang H."/>
        </authorList>
    </citation>
    <scope>NUCLEOTIDE SEQUENCE [LARGE SCALE GENOMIC DNA]</scope>
    <source>
        <strain evidence="1 2">C340-1</strain>
    </source>
</reference>
<dbReference type="Proteomes" id="UP001227317">
    <property type="component" value="Unassembled WGS sequence"/>
</dbReference>
<dbReference type="NCBIfam" id="NF041065">
    <property type="entry name" value="DpdH"/>
    <property type="match status" value="1"/>
</dbReference>
<organism evidence="1 2">
    <name type="scientific">Azospirillum isscasi</name>
    <dbReference type="NCBI Taxonomy" id="3053926"/>
    <lineage>
        <taxon>Bacteria</taxon>
        <taxon>Pseudomonadati</taxon>
        <taxon>Pseudomonadota</taxon>
        <taxon>Alphaproteobacteria</taxon>
        <taxon>Rhodospirillales</taxon>
        <taxon>Azospirillaceae</taxon>
        <taxon>Azospirillum</taxon>
    </lineage>
</organism>
<sequence>MPASYWPKADAVNACIKNEAETADVSVLLAVHQPTPLVKRAEGNGAETPATEQDLLDAFTSEDVPGGYLLVPVTGVSGAGKSHVIRWLDAQLQRSAMRDRFHIIRIPKSASLRKVVELILDPLKDDPRYAKPRQDLSRAVAEVNVTDAVVTFRAHLENALRARREQMLAEFREHPDRAHLKALIAHAGDLPRLFTDAALEKHFMDNVLSRVVARALNGRDGDADEEDSLSRFTTADLRLPDGAPLDQAAERVRQYYVRNISSVGPERLQPVIELLNSAIDPAIGNVFQLEQSTGGITLQDIILAVRETLLKDGKDLVLLVEDFAALAGIQEVLLKVCIQEGEYEGRKVRATMRTALALTDGYLSFRDTILTRARREWVVGGRQQSDEEIKAAVVEMVGAYLNAARWGTDDLRRHFQRHGDERSLTGWLPSWRDEALDEAGSAAVAAFGYSNRGDALFPFNRDAIHLLTARHLEKGGRLELNPRRVINEILRTTLLMRDSFEAHGFPPGEFQSFRPNASLAGWIKQAHQPEPIARRLSSLLAVWGGNPADPAMIAYIHPQVFTAFHLPTPAEIANIDFVPEKSPDDLSPREGGAGTTDNLSSLTYLTPVLTHVPQVQSEDPKVADMRYKLEKWSGGSQLEQKDANELRKALMDMVRDAVDWPSLRIRPIDLPPGWIEIPQARGNVNSRIAVCKDAKDEDGSVRAGLLGAFRYVLNNRRWSYPEADDDYVASAMIVDRLVAQLVPLLVKATEALVAGLGRALVTQARIMGLEPAIRLSSPESVLKALFSTSGTMAGQGFDDNWDRLRTNASATIEGKPGRERLQAEVLERVACFQGTGKTPFAVDIVRLLDVLGDEEAAKMGSEQLPDEVKIFVRPISEARLWGQITGVVAKLKGFTAEIGAYVDEGFDKTTFVADLQEVVRLIGATGTPVALKTPIRDFERQLVEFQSSAIKDLVGKAKIIVEADREQLPKVLNALGALDVGLIGRTMTFLQLATDLVAATEAAVAREEANRGQVDPLGLAAEIRGLLVTVAGEAAYEGAAQ</sequence>
<comment type="caution">
    <text evidence="1">The sequence shown here is derived from an EMBL/GenBank/DDBJ whole genome shotgun (WGS) entry which is preliminary data.</text>
</comment>
<protein>
    <submittedName>
        <fullName evidence="1">Protein DpdH</fullName>
    </submittedName>
</protein>
<proteinExistence type="predicted"/>
<name>A0ABU0WGQ5_9PROT</name>
<gene>
    <name evidence="1" type="primary">dpdH</name>
    <name evidence="1" type="ORF">QSG27_05740</name>
</gene>
<evidence type="ECO:0000313" key="2">
    <source>
        <dbReference type="Proteomes" id="UP001227317"/>
    </source>
</evidence>
<keyword evidence="2" id="KW-1185">Reference proteome</keyword>